<dbReference type="Pfam" id="PF04610">
    <property type="entry name" value="TrbL"/>
    <property type="match status" value="1"/>
</dbReference>
<feature type="transmembrane region" description="Helical" evidence="7">
    <location>
        <begin position="281"/>
        <end position="307"/>
    </location>
</feature>
<gene>
    <name evidence="8" type="ORF">SIL82_17955</name>
</gene>
<comment type="subcellular location">
    <subcellularLocation>
        <location evidence="1">Membrane</location>
        <topology evidence="1">Multi-pass membrane protein</topology>
    </subcellularLocation>
</comment>
<keyword evidence="3 7" id="KW-0812">Transmembrane</keyword>
<evidence type="ECO:0000256" key="1">
    <source>
        <dbReference type="ARBA" id="ARBA00004141"/>
    </source>
</evidence>
<protein>
    <submittedName>
        <fullName evidence="8">Type IV secretion system protein</fullName>
    </submittedName>
</protein>
<feature type="compositionally biased region" description="Basic and acidic residues" evidence="6">
    <location>
        <begin position="391"/>
        <end position="400"/>
    </location>
</feature>
<dbReference type="RefSeq" id="WP_040601675.1">
    <property type="nucleotide sequence ID" value="NZ_JAWXXV010000001.1"/>
</dbReference>
<comment type="similarity">
    <text evidence="2">Belongs to the TrbL/VirB6 family.</text>
</comment>
<accession>A0ABU4PPS6</accession>
<keyword evidence="4 7" id="KW-1133">Transmembrane helix</keyword>
<evidence type="ECO:0000256" key="4">
    <source>
        <dbReference type="ARBA" id="ARBA00022989"/>
    </source>
</evidence>
<dbReference type="Proteomes" id="UP001279660">
    <property type="component" value="Unassembled WGS sequence"/>
</dbReference>
<keyword evidence="9" id="KW-1185">Reference proteome</keyword>
<evidence type="ECO:0000256" key="5">
    <source>
        <dbReference type="ARBA" id="ARBA00023136"/>
    </source>
</evidence>
<feature type="transmembrane region" description="Helical" evidence="7">
    <location>
        <begin position="241"/>
        <end position="261"/>
    </location>
</feature>
<feature type="transmembrane region" description="Helical" evidence="7">
    <location>
        <begin position="210"/>
        <end position="229"/>
    </location>
</feature>
<reference evidence="8 9" key="1">
    <citation type="submission" date="2023-11" db="EMBL/GenBank/DDBJ databases">
        <title>MicrobeMod: A computational toolkit for identifying prokaryotic methylation and restriction-modification with nanopore sequencing.</title>
        <authorList>
            <person name="Crits-Christoph A."/>
            <person name="Kang S.C."/>
            <person name="Lee H."/>
            <person name="Ostrov N."/>
        </authorList>
    </citation>
    <scope>NUCLEOTIDE SEQUENCE [LARGE SCALE GENOMIC DNA]</scope>
    <source>
        <strain evidence="8 9">ATCC 14820</strain>
    </source>
</reference>
<feature type="region of interest" description="Disordered" evidence="6">
    <location>
        <begin position="371"/>
        <end position="417"/>
    </location>
</feature>
<proteinExistence type="inferred from homology"/>
<feature type="compositionally biased region" description="Polar residues" evidence="6">
    <location>
        <begin position="404"/>
        <end position="417"/>
    </location>
</feature>
<name>A0ABU4PPS6_9SPHN</name>
<feature type="transmembrane region" description="Helical" evidence="7">
    <location>
        <begin position="53"/>
        <end position="71"/>
    </location>
</feature>
<evidence type="ECO:0000313" key="9">
    <source>
        <dbReference type="Proteomes" id="UP001279660"/>
    </source>
</evidence>
<dbReference type="InterPro" id="IPR007688">
    <property type="entry name" value="Conjugal_tfr_TrbL/VirB6"/>
</dbReference>
<evidence type="ECO:0000256" key="7">
    <source>
        <dbReference type="SAM" id="Phobius"/>
    </source>
</evidence>
<comment type="caution">
    <text evidence="8">The sequence shown here is derived from an EMBL/GenBank/DDBJ whole genome shotgun (WGS) entry which is preliminary data.</text>
</comment>
<evidence type="ECO:0000256" key="2">
    <source>
        <dbReference type="ARBA" id="ARBA00007802"/>
    </source>
</evidence>
<dbReference type="EMBL" id="JAWXXV010000001">
    <property type="protein sequence ID" value="MDX5986146.1"/>
    <property type="molecule type" value="Genomic_DNA"/>
</dbReference>
<keyword evidence="5 7" id="KW-0472">Membrane</keyword>
<organism evidence="8 9">
    <name type="scientific">Sphingomonas echinoides</name>
    <dbReference type="NCBI Taxonomy" id="59803"/>
    <lineage>
        <taxon>Bacteria</taxon>
        <taxon>Pseudomonadati</taxon>
        <taxon>Pseudomonadota</taxon>
        <taxon>Alphaproteobacteria</taxon>
        <taxon>Sphingomonadales</taxon>
        <taxon>Sphingomonadaceae</taxon>
        <taxon>Sphingomonas</taxon>
    </lineage>
</organism>
<evidence type="ECO:0000256" key="3">
    <source>
        <dbReference type="ARBA" id="ARBA00022692"/>
    </source>
</evidence>
<sequence>MAATAAGLTAMSNACPAAPPDVHLVHALLRGTDCQVRALVHTGYDGLFQSGGSFAGVLTTLMTLYVALIGYQLMLGRGGLRIGDVTLSVVKLAAILSFATQWDTYQAIVVRVLFDGTAQIATAMLHLDSATASSGDIFDRLQRAFDILSAAPTPPVPAKPTGPLAAVPQIAALQALPLLGGGVKVLTLKAAAAMLLFFSLGLLLATKVVLGVLLAIGPIFIALLLFDVTRGLFEGWLRATLTFAFAPMTTIFLLAVMLEILEPSLAAMAEQRATGAVHADTAYSVLLLVLVFAAVATGLLIAAATVFRGFRLPERKAATATPPPLRTPASSTPAVEALASPAARTSAAVAALARREDRLIRTEGGETSVRILGSTGASAAASRDPWAPPRDQTRLGDGARRITPTRTVSGTASRRPD</sequence>
<evidence type="ECO:0000256" key="6">
    <source>
        <dbReference type="SAM" id="MobiDB-lite"/>
    </source>
</evidence>
<evidence type="ECO:0000313" key="8">
    <source>
        <dbReference type="EMBL" id="MDX5986146.1"/>
    </source>
</evidence>